<reference evidence="2 3" key="1">
    <citation type="journal article" date="2010" name="Stand. Genomic Sci.">
        <title>Complete genome sequence of Haliangium ochraceum type strain (SMP-2).</title>
        <authorList>
            <consortium name="US DOE Joint Genome Institute (JGI-PGF)"/>
            <person name="Ivanova N."/>
            <person name="Daum C."/>
            <person name="Lang E."/>
            <person name="Abt B."/>
            <person name="Kopitz M."/>
            <person name="Saunders E."/>
            <person name="Lapidus A."/>
            <person name="Lucas S."/>
            <person name="Glavina Del Rio T."/>
            <person name="Nolan M."/>
            <person name="Tice H."/>
            <person name="Copeland A."/>
            <person name="Cheng J.F."/>
            <person name="Chen F."/>
            <person name="Bruce D."/>
            <person name="Goodwin L."/>
            <person name="Pitluck S."/>
            <person name="Mavromatis K."/>
            <person name="Pati A."/>
            <person name="Mikhailova N."/>
            <person name="Chen A."/>
            <person name="Palaniappan K."/>
            <person name="Land M."/>
            <person name="Hauser L."/>
            <person name="Chang Y.J."/>
            <person name="Jeffries C.D."/>
            <person name="Detter J.C."/>
            <person name="Brettin T."/>
            <person name="Rohde M."/>
            <person name="Goker M."/>
            <person name="Bristow J."/>
            <person name="Markowitz V."/>
            <person name="Eisen J.A."/>
            <person name="Hugenholtz P."/>
            <person name="Kyrpides N.C."/>
            <person name="Klenk H.P."/>
        </authorList>
    </citation>
    <scope>NUCLEOTIDE SEQUENCE [LARGE SCALE GENOMIC DNA]</scope>
    <source>
        <strain evidence="3">DSM 14365 / CIP 107738 / JCM 11303 / AJ 13395 / SMP-2</strain>
    </source>
</reference>
<keyword evidence="2" id="KW-0449">Lipoprotein</keyword>
<keyword evidence="3" id="KW-1185">Reference proteome</keyword>
<dbReference type="RefSeq" id="WP_012830138.1">
    <property type="nucleotide sequence ID" value="NC_013440.1"/>
</dbReference>
<dbReference type="OrthoDB" id="9772097at2"/>
<dbReference type="AlphaFoldDB" id="D0LVI5"/>
<gene>
    <name evidence="2" type="ordered locus">Hoch_5058</name>
</gene>
<dbReference type="InterPro" id="IPR013784">
    <property type="entry name" value="Carb-bd-like_fold"/>
</dbReference>
<sequence>MHASLRLSLAFAAALALLASPSLGSASPGKRGKAPAAKATGTIVGHVLYRGTPPPRPPLARDTDPVCAKTAMRSERVVVTDGKLRDALVRLPAGSAGTHAVPSEAVVVDQLACMYRPRVVGVMAGQSLVVRNSDPTYHNVRGTKHEHTEWNLGQPPKGPVITRERLGEPGEVVTLRCDVHPWMRGYAVVSDHPFFDVSGDDGSFRLENVPVGRYTVEAWHPELGLKKAELTVRAGAEARVDIAFP</sequence>
<evidence type="ECO:0000313" key="2">
    <source>
        <dbReference type="EMBL" id="ACY17546.1"/>
    </source>
</evidence>
<dbReference type="GO" id="GO:0030246">
    <property type="term" value="F:carbohydrate binding"/>
    <property type="evidence" value="ECO:0007669"/>
    <property type="project" value="InterPro"/>
</dbReference>
<dbReference type="SUPFAM" id="SSF49452">
    <property type="entry name" value="Starch-binding domain-like"/>
    <property type="match status" value="1"/>
</dbReference>
<feature type="signal peptide" evidence="1">
    <location>
        <begin position="1"/>
        <end position="26"/>
    </location>
</feature>
<dbReference type="Gene3D" id="2.60.40.1120">
    <property type="entry name" value="Carboxypeptidase-like, regulatory domain"/>
    <property type="match status" value="1"/>
</dbReference>
<dbReference type="InterPro" id="IPR008972">
    <property type="entry name" value="Cupredoxin"/>
</dbReference>
<protein>
    <submittedName>
        <fullName evidence="2">Putative lipoprotein</fullName>
    </submittedName>
</protein>
<dbReference type="KEGG" id="hoh:Hoch_5058"/>
<organism evidence="2 3">
    <name type="scientific">Haliangium ochraceum (strain DSM 14365 / JCM 11303 / SMP-2)</name>
    <dbReference type="NCBI Taxonomy" id="502025"/>
    <lineage>
        <taxon>Bacteria</taxon>
        <taxon>Pseudomonadati</taxon>
        <taxon>Myxococcota</taxon>
        <taxon>Polyangia</taxon>
        <taxon>Haliangiales</taxon>
        <taxon>Kofleriaceae</taxon>
        <taxon>Haliangium</taxon>
    </lineage>
</organism>
<dbReference type="STRING" id="502025.Hoch_5058"/>
<dbReference type="EMBL" id="CP001804">
    <property type="protein sequence ID" value="ACY17546.1"/>
    <property type="molecule type" value="Genomic_DNA"/>
</dbReference>
<dbReference type="eggNOG" id="COG3794">
    <property type="taxonomic scope" value="Bacteria"/>
</dbReference>
<dbReference type="Gene3D" id="2.60.40.420">
    <property type="entry name" value="Cupredoxins - blue copper proteins"/>
    <property type="match status" value="1"/>
</dbReference>
<dbReference type="Proteomes" id="UP000001880">
    <property type="component" value="Chromosome"/>
</dbReference>
<dbReference type="SUPFAM" id="SSF49503">
    <property type="entry name" value="Cupredoxins"/>
    <property type="match status" value="1"/>
</dbReference>
<proteinExistence type="predicted"/>
<dbReference type="HOGENOM" id="CLU_077411_1_0_7"/>
<name>D0LVI5_HALO1</name>
<evidence type="ECO:0000256" key="1">
    <source>
        <dbReference type="SAM" id="SignalP"/>
    </source>
</evidence>
<evidence type="ECO:0000313" key="3">
    <source>
        <dbReference type="Proteomes" id="UP000001880"/>
    </source>
</evidence>
<accession>D0LVI5</accession>
<feature type="chain" id="PRO_5003011701" evidence="1">
    <location>
        <begin position="27"/>
        <end position="245"/>
    </location>
</feature>
<keyword evidence="1" id="KW-0732">Signal</keyword>